<comment type="caution">
    <text evidence="2">The sequence shown here is derived from an EMBL/GenBank/DDBJ whole genome shotgun (WGS) entry which is preliminary data.</text>
</comment>
<evidence type="ECO:0000313" key="2">
    <source>
        <dbReference type="EMBL" id="KAK0639456.1"/>
    </source>
</evidence>
<reference evidence="2" key="1">
    <citation type="submission" date="2023-06" db="EMBL/GenBank/DDBJ databases">
        <title>Genome-scale phylogeny and comparative genomics of the fungal order Sordariales.</title>
        <authorList>
            <consortium name="Lawrence Berkeley National Laboratory"/>
            <person name="Hensen N."/>
            <person name="Bonometti L."/>
            <person name="Westerberg I."/>
            <person name="Brannstrom I.O."/>
            <person name="Guillou S."/>
            <person name="Cros-Aarteil S."/>
            <person name="Calhoun S."/>
            <person name="Haridas S."/>
            <person name="Kuo A."/>
            <person name="Mondo S."/>
            <person name="Pangilinan J."/>
            <person name="Riley R."/>
            <person name="Labutti K."/>
            <person name="Andreopoulos B."/>
            <person name="Lipzen A."/>
            <person name="Chen C."/>
            <person name="Yanf M."/>
            <person name="Daum C."/>
            <person name="Ng V."/>
            <person name="Clum A."/>
            <person name="Steindorff A."/>
            <person name="Ohm R."/>
            <person name="Martin F."/>
            <person name="Silar P."/>
            <person name="Natvig D."/>
            <person name="Lalanne C."/>
            <person name="Gautier V."/>
            <person name="Ament-Velasquez S.L."/>
            <person name="Kruys A."/>
            <person name="Hutchinson M.I."/>
            <person name="Powell A.J."/>
            <person name="Barry K."/>
            <person name="Miller A.N."/>
            <person name="Grigoriev I.V."/>
            <person name="Debuchy R."/>
            <person name="Gladieux P."/>
            <person name="Thoren M.H."/>
            <person name="Johannesson H."/>
        </authorList>
    </citation>
    <scope>NUCLEOTIDE SEQUENCE</scope>
    <source>
        <strain evidence="2">SMH2532-1</strain>
    </source>
</reference>
<feature type="region of interest" description="Disordered" evidence="1">
    <location>
        <begin position="114"/>
        <end position="140"/>
    </location>
</feature>
<sequence length="210" mass="23308">MSTRHSSLNIGGLPWLSGERGMRAVAFKVRSRFCETTKLTLHRATTRQSGMGAIRTTVRKSRHFITAAAHESTHPPLPGLGQHIEHVPRMQDGTNGAEDVTLRVESALRDVHPPDARGSLPVQSTPHCHSSSFARRRKKKGKERGRLCCADCRAARSLHQRRMAMERERLTGSQSTACVAQFMLPKIAGERCVGHTYDVHSSISDNRTPQ</sequence>
<protein>
    <submittedName>
        <fullName evidence="2">Uncharacterized protein</fullName>
    </submittedName>
</protein>
<keyword evidence="3" id="KW-1185">Reference proteome</keyword>
<dbReference type="Proteomes" id="UP001174936">
    <property type="component" value="Unassembled WGS sequence"/>
</dbReference>
<accession>A0AA40CHW6</accession>
<dbReference type="AlphaFoldDB" id="A0AA40CHW6"/>
<gene>
    <name evidence="2" type="ORF">B0T16DRAFT_244504</name>
</gene>
<evidence type="ECO:0000256" key="1">
    <source>
        <dbReference type="SAM" id="MobiDB-lite"/>
    </source>
</evidence>
<evidence type="ECO:0000313" key="3">
    <source>
        <dbReference type="Proteomes" id="UP001174936"/>
    </source>
</evidence>
<name>A0AA40CHW6_9PEZI</name>
<proteinExistence type="predicted"/>
<organism evidence="2 3">
    <name type="scientific">Cercophora newfieldiana</name>
    <dbReference type="NCBI Taxonomy" id="92897"/>
    <lineage>
        <taxon>Eukaryota</taxon>
        <taxon>Fungi</taxon>
        <taxon>Dikarya</taxon>
        <taxon>Ascomycota</taxon>
        <taxon>Pezizomycotina</taxon>
        <taxon>Sordariomycetes</taxon>
        <taxon>Sordariomycetidae</taxon>
        <taxon>Sordariales</taxon>
        <taxon>Lasiosphaeriaceae</taxon>
        <taxon>Cercophora</taxon>
    </lineage>
</organism>
<dbReference type="EMBL" id="JAULSV010000007">
    <property type="protein sequence ID" value="KAK0639456.1"/>
    <property type="molecule type" value="Genomic_DNA"/>
</dbReference>
<feature type="compositionally biased region" description="Polar residues" evidence="1">
    <location>
        <begin position="121"/>
        <end position="133"/>
    </location>
</feature>